<name>A0A813PTA1_9BILA</name>
<dbReference type="InterPro" id="IPR012318">
    <property type="entry name" value="HTH_CRP"/>
</dbReference>
<dbReference type="OrthoDB" id="424490at2759"/>
<protein>
    <recommendedName>
        <fullName evidence="1">HTH crp-type domain-containing protein</fullName>
    </recommendedName>
</protein>
<evidence type="ECO:0000313" key="3">
    <source>
        <dbReference type="Proteomes" id="UP000663879"/>
    </source>
</evidence>
<organism evidence="2 3">
    <name type="scientific">Brachionus calyciflorus</name>
    <dbReference type="NCBI Taxonomy" id="104777"/>
    <lineage>
        <taxon>Eukaryota</taxon>
        <taxon>Metazoa</taxon>
        <taxon>Spiralia</taxon>
        <taxon>Gnathifera</taxon>
        <taxon>Rotifera</taxon>
        <taxon>Eurotatoria</taxon>
        <taxon>Monogononta</taxon>
        <taxon>Pseudotrocha</taxon>
        <taxon>Ploima</taxon>
        <taxon>Brachionidae</taxon>
        <taxon>Brachionus</taxon>
    </lineage>
</organism>
<dbReference type="GO" id="GO:0006355">
    <property type="term" value="P:regulation of DNA-templated transcription"/>
    <property type="evidence" value="ECO:0007669"/>
    <property type="project" value="InterPro"/>
</dbReference>
<dbReference type="AlphaFoldDB" id="A0A813PTA1"/>
<evidence type="ECO:0000313" key="2">
    <source>
        <dbReference type="EMBL" id="CAF0755583.1"/>
    </source>
</evidence>
<keyword evidence="3" id="KW-1185">Reference proteome</keyword>
<accession>A0A813PTA1</accession>
<dbReference type="EMBL" id="CAJNOC010000397">
    <property type="protein sequence ID" value="CAF0755583.1"/>
    <property type="molecule type" value="Genomic_DNA"/>
</dbReference>
<dbReference type="PANTHER" id="PTHR47163:SF2">
    <property type="entry name" value="SI:DKEY-17M8.2"/>
    <property type="match status" value="1"/>
</dbReference>
<dbReference type="InterPro" id="IPR053164">
    <property type="entry name" value="IS1016-like_transposase"/>
</dbReference>
<proteinExistence type="predicted"/>
<sequence length="234" mass="27364">MNDPKYLAELINSNNIEDIVNFMKDNDIILNRAPYCNKWKKDMKWSKKEMLSDKFLWRCSTCGESKSIRHASFFSQFDIQFVKILKIILYWSLQMCQNEISKLVGVSLVTINRLFQRLRLLCIRDLDKENLSLGGNGEVVESTNPTTKVNTNGIESIWCCGKSLFKKRRGVNRCYLQTYLDEYCWRHNKNLDRIGALGAVLKIIVHLNKSFNEIDFLTETLKSVNMEELKDDLE</sequence>
<comment type="caution">
    <text evidence="2">The sequence shown here is derived from an EMBL/GenBank/DDBJ whole genome shotgun (WGS) entry which is preliminary data.</text>
</comment>
<gene>
    <name evidence="2" type="ORF">OXX778_LOCUS4153</name>
</gene>
<dbReference type="Proteomes" id="UP000663879">
    <property type="component" value="Unassembled WGS sequence"/>
</dbReference>
<dbReference type="GO" id="GO:0003677">
    <property type="term" value="F:DNA binding"/>
    <property type="evidence" value="ECO:0007669"/>
    <property type="project" value="InterPro"/>
</dbReference>
<evidence type="ECO:0000259" key="1">
    <source>
        <dbReference type="Pfam" id="PF00325"/>
    </source>
</evidence>
<reference evidence="2" key="1">
    <citation type="submission" date="2021-02" db="EMBL/GenBank/DDBJ databases">
        <authorList>
            <person name="Nowell W R."/>
        </authorList>
    </citation>
    <scope>NUCLEOTIDE SEQUENCE</scope>
    <source>
        <strain evidence="2">Ploen Becks lab</strain>
    </source>
</reference>
<dbReference type="PANTHER" id="PTHR47163">
    <property type="entry name" value="DDE_TNP_IS1595 DOMAIN-CONTAINING PROTEIN"/>
    <property type="match status" value="1"/>
</dbReference>
<dbReference type="Pfam" id="PF00325">
    <property type="entry name" value="Crp"/>
    <property type="match status" value="1"/>
</dbReference>
<feature type="domain" description="HTH crp-type" evidence="1">
    <location>
        <begin position="93"/>
        <end position="119"/>
    </location>
</feature>